<dbReference type="Proteomes" id="UP000216352">
    <property type="component" value="Unassembled WGS sequence"/>
</dbReference>
<dbReference type="AlphaFoldDB" id="A0A261FM24"/>
<feature type="transmembrane region" description="Helical" evidence="1">
    <location>
        <begin position="27"/>
        <end position="47"/>
    </location>
</feature>
<keyword evidence="1" id="KW-1133">Transmembrane helix</keyword>
<evidence type="ECO:0000259" key="2">
    <source>
        <dbReference type="Pfam" id="PF01478"/>
    </source>
</evidence>
<dbReference type="OrthoDB" id="3233720at2"/>
<evidence type="ECO:0000256" key="1">
    <source>
        <dbReference type="SAM" id="Phobius"/>
    </source>
</evidence>
<dbReference type="GO" id="GO:0004190">
    <property type="term" value="F:aspartic-type endopeptidase activity"/>
    <property type="evidence" value="ECO:0007669"/>
    <property type="project" value="InterPro"/>
</dbReference>
<dbReference type="STRING" id="1603886.GCA_001895165_01845"/>
<feature type="transmembrane region" description="Helical" evidence="1">
    <location>
        <begin position="138"/>
        <end position="156"/>
    </location>
</feature>
<dbReference type="Pfam" id="PF01478">
    <property type="entry name" value="Peptidase_A24"/>
    <property type="match status" value="1"/>
</dbReference>
<dbReference type="EMBL" id="MWWX01000017">
    <property type="protein sequence ID" value="OZG60221.1"/>
    <property type="molecule type" value="Genomic_DNA"/>
</dbReference>
<feature type="domain" description="Prepilin type IV endopeptidase peptidase" evidence="2">
    <location>
        <begin position="11"/>
        <end position="112"/>
    </location>
</feature>
<accession>A0A261FM24</accession>
<feature type="transmembrane region" description="Helical" evidence="1">
    <location>
        <begin position="59"/>
        <end position="77"/>
    </location>
</feature>
<sequence>MSYLACLPSLLCGLALCAEDVRHRRVPRAWVAVGSLTQLLALIVVAVAENNAFVILQSLLFALLCAAVQGALALIRPGALGFGDVTCTFVIGLAVGMFGLFAVVVWWLAKGAFGLLWMAGWRRFDPQRRTPYRGKVPFVPVIVVAAVAAVACAAVWG</sequence>
<feature type="transmembrane region" description="Helical" evidence="1">
    <location>
        <begin position="89"/>
        <end position="117"/>
    </location>
</feature>
<dbReference type="Gene3D" id="1.20.120.1220">
    <property type="match status" value="1"/>
</dbReference>
<organism evidence="3 4">
    <name type="scientific">Bifidobacterium lemurum</name>
    <dbReference type="NCBI Taxonomy" id="1603886"/>
    <lineage>
        <taxon>Bacteria</taxon>
        <taxon>Bacillati</taxon>
        <taxon>Actinomycetota</taxon>
        <taxon>Actinomycetes</taxon>
        <taxon>Bifidobacteriales</taxon>
        <taxon>Bifidobacteriaceae</taxon>
        <taxon>Bifidobacterium</taxon>
    </lineage>
</organism>
<evidence type="ECO:0000313" key="4">
    <source>
        <dbReference type="Proteomes" id="UP000216352"/>
    </source>
</evidence>
<proteinExistence type="predicted"/>
<keyword evidence="1" id="KW-0472">Membrane</keyword>
<dbReference type="GO" id="GO:0016020">
    <property type="term" value="C:membrane"/>
    <property type="evidence" value="ECO:0007669"/>
    <property type="project" value="InterPro"/>
</dbReference>
<comment type="caution">
    <text evidence="3">The sequence shown here is derived from an EMBL/GenBank/DDBJ whole genome shotgun (WGS) entry which is preliminary data.</text>
</comment>
<protein>
    <submittedName>
        <fullName evidence="3">Peptidase A24</fullName>
    </submittedName>
</protein>
<keyword evidence="4" id="KW-1185">Reference proteome</keyword>
<dbReference type="InterPro" id="IPR000045">
    <property type="entry name" value="Prepilin_IV_endopep_pep"/>
</dbReference>
<evidence type="ECO:0000313" key="3">
    <source>
        <dbReference type="EMBL" id="OZG60221.1"/>
    </source>
</evidence>
<dbReference type="RefSeq" id="WP_072726698.1">
    <property type="nucleotide sequence ID" value="NZ_BDIS01000025.1"/>
</dbReference>
<keyword evidence="1" id="KW-0812">Transmembrane</keyword>
<name>A0A261FM24_9BIFI</name>
<gene>
    <name evidence="3" type="ORF">BLEM_1910</name>
</gene>
<reference evidence="3 4" key="1">
    <citation type="journal article" date="2017" name="BMC Genomics">
        <title>Comparative genomic and phylogenomic analyses of the Bifidobacteriaceae family.</title>
        <authorList>
            <person name="Lugli G.A."/>
            <person name="Milani C."/>
            <person name="Turroni F."/>
            <person name="Duranti S."/>
            <person name="Mancabelli L."/>
            <person name="Mangifesta M."/>
            <person name="Ferrario C."/>
            <person name="Modesto M."/>
            <person name="Mattarelli P."/>
            <person name="Jiri K."/>
            <person name="van Sinderen D."/>
            <person name="Ventura M."/>
        </authorList>
    </citation>
    <scope>NUCLEOTIDE SEQUENCE [LARGE SCALE GENOMIC DNA]</scope>
    <source>
        <strain evidence="3 4">DSM 28807</strain>
    </source>
</reference>